<evidence type="ECO:0000256" key="3">
    <source>
        <dbReference type="ARBA" id="ARBA00022840"/>
    </source>
</evidence>
<keyword evidence="3" id="KW-0067">ATP-binding</keyword>
<dbReference type="Pfam" id="PF21090">
    <property type="entry name" value="P-loop_SecA"/>
    <property type="match status" value="1"/>
</dbReference>
<dbReference type="SUPFAM" id="SSF52540">
    <property type="entry name" value="P-loop containing nucleoside triphosphate hydrolases"/>
    <property type="match status" value="1"/>
</dbReference>
<dbReference type="InterPro" id="IPR000185">
    <property type="entry name" value="SecA"/>
</dbReference>
<evidence type="ECO:0000313" key="9">
    <source>
        <dbReference type="EMBL" id="KAH9313108.1"/>
    </source>
</evidence>
<evidence type="ECO:0000256" key="7">
    <source>
        <dbReference type="ARBA" id="ARBA00023136"/>
    </source>
</evidence>
<dbReference type="Proteomes" id="UP000824469">
    <property type="component" value="Unassembled WGS sequence"/>
</dbReference>
<dbReference type="AlphaFoldDB" id="A0AA38G0Z9"/>
<keyword evidence="10" id="KW-1185">Reference proteome</keyword>
<organism evidence="9 10">
    <name type="scientific">Taxus chinensis</name>
    <name type="common">Chinese yew</name>
    <name type="synonym">Taxus wallichiana var. chinensis</name>
    <dbReference type="NCBI Taxonomy" id="29808"/>
    <lineage>
        <taxon>Eukaryota</taxon>
        <taxon>Viridiplantae</taxon>
        <taxon>Streptophyta</taxon>
        <taxon>Embryophyta</taxon>
        <taxon>Tracheophyta</taxon>
        <taxon>Spermatophyta</taxon>
        <taxon>Pinopsida</taxon>
        <taxon>Pinidae</taxon>
        <taxon>Conifers II</taxon>
        <taxon>Cupressales</taxon>
        <taxon>Taxaceae</taxon>
        <taxon>Taxus</taxon>
    </lineage>
</organism>
<dbReference type="PROSITE" id="PS51196">
    <property type="entry name" value="SECA_MOTOR_DEAD"/>
    <property type="match status" value="1"/>
</dbReference>
<keyword evidence="2" id="KW-0547">Nucleotide-binding</keyword>
<feature type="domain" description="SecA family profile" evidence="8">
    <location>
        <begin position="1"/>
        <end position="94"/>
    </location>
</feature>
<dbReference type="EMBL" id="JAHRHJ020000006">
    <property type="protein sequence ID" value="KAH9313108.1"/>
    <property type="molecule type" value="Genomic_DNA"/>
</dbReference>
<evidence type="ECO:0000256" key="2">
    <source>
        <dbReference type="ARBA" id="ARBA00022741"/>
    </source>
</evidence>
<dbReference type="InterPro" id="IPR027417">
    <property type="entry name" value="P-loop_NTPase"/>
</dbReference>
<proteinExistence type="predicted"/>
<keyword evidence="5" id="KW-1278">Translocase</keyword>
<dbReference type="Gene3D" id="3.40.50.300">
    <property type="entry name" value="P-loop containing nucleotide triphosphate hydrolases"/>
    <property type="match status" value="2"/>
</dbReference>
<dbReference type="GO" id="GO:0006605">
    <property type="term" value="P:protein targeting"/>
    <property type="evidence" value="ECO:0007669"/>
    <property type="project" value="InterPro"/>
</dbReference>
<evidence type="ECO:0000256" key="4">
    <source>
        <dbReference type="ARBA" id="ARBA00022927"/>
    </source>
</evidence>
<dbReference type="InterPro" id="IPR014018">
    <property type="entry name" value="SecA_motor_DEAD"/>
</dbReference>
<dbReference type="OMA" id="VPTNKRM"/>
<evidence type="ECO:0000313" key="10">
    <source>
        <dbReference type="Proteomes" id="UP000824469"/>
    </source>
</evidence>
<comment type="caution">
    <text evidence="9">The sequence shown here is derived from an EMBL/GenBank/DDBJ whole genome shotgun (WGS) entry which is preliminary data.</text>
</comment>
<dbReference type="InterPro" id="IPR044722">
    <property type="entry name" value="SecA_SF2_C"/>
</dbReference>
<feature type="non-terminal residue" evidence="9">
    <location>
        <position position="94"/>
    </location>
</feature>
<dbReference type="GO" id="GO:0006886">
    <property type="term" value="P:intracellular protein transport"/>
    <property type="evidence" value="ECO:0007669"/>
    <property type="project" value="InterPro"/>
</dbReference>
<keyword evidence="4" id="KW-0653">Protein transport</keyword>
<accession>A0AA38G0Z9</accession>
<protein>
    <recommendedName>
        <fullName evidence="8">SecA family profile domain-containing protein</fullName>
    </recommendedName>
</protein>
<feature type="non-terminal residue" evidence="9">
    <location>
        <position position="1"/>
    </location>
</feature>
<sequence length="94" mass="10461">FPKLCGMTGTAATESKEFESIYKLRVTVVPTNKRMIRKDESDVVFRAATGKWQAVLVELSRMHKTGRPVLVGTTSVEQSDALSEQLKEIGIPHE</sequence>
<keyword evidence="1" id="KW-0813">Transport</keyword>
<evidence type="ECO:0000256" key="6">
    <source>
        <dbReference type="ARBA" id="ARBA00023010"/>
    </source>
</evidence>
<gene>
    <name evidence="9" type="ORF">KI387_028143</name>
</gene>
<evidence type="ECO:0000256" key="5">
    <source>
        <dbReference type="ARBA" id="ARBA00022967"/>
    </source>
</evidence>
<keyword evidence="6" id="KW-0811">Translocation</keyword>
<name>A0AA38G0Z9_TAXCH</name>
<keyword evidence="7" id="KW-0472">Membrane</keyword>
<dbReference type="PANTHER" id="PTHR30612">
    <property type="entry name" value="SECA INNER MEMBRANE COMPONENT OF SEC PROTEIN SECRETION SYSTEM"/>
    <property type="match status" value="1"/>
</dbReference>
<dbReference type="GO" id="GO:0005524">
    <property type="term" value="F:ATP binding"/>
    <property type="evidence" value="ECO:0007669"/>
    <property type="project" value="UniProtKB-KW"/>
</dbReference>
<evidence type="ECO:0000256" key="1">
    <source>
        <dbReference type="ARBA" id="ARBA00022448"/>
    </source>
</evidence>
<dbReference type="PANTHER" id="PTHR30612:SF0">
    <property type="entry name" value="CHLOROPLAST PROTEIN-TRANSPORTING ATPASE"/>
    <property type="match status" value="1"/>
</dbReference>
<evidence type="ECO:0000259" key="8">
    <source>
        <dbReference type="PROSITE" id="PS51196"/>
    </source>
</evidence>
<reference evidence="9 10" key="1">
    <citation type="journal article" date="2021" name="Nat. Plants">
        <title>The Taxus genome provides insights into paclitaxel biosynthesis.</title>
        <authorList>
            <person name="Xiong X."/>
            <person name="Gou J."/>
            <person name="Liao Q."/>
            <person name="Li Y."/>
            <person name="Zhou Q."/>
            <person name="Bi G."/>
            <person name="Li C."/>
            <person name="Du R."/>
            <person name="Wang X."/>
            <person name="Sun T."/>
            <person name="Guo L."/>
            <person name="Liang H."/>
            <person name="Lu P."/>
            <person name="Wu Y."/>
            <person name="Zhang Z."/>
            <person name="Ro D.K."/>
            <person name="Shang Y."/>
            <person name="Huang S."/>
            <person name="Yan J."/>
        </authorList>
    </citation>
    <scope>NUCLEOTIDE SEQUENCE [LARGE SCALE GENOMIC DNA]</scope>
    <source>
        <strain evidence="9">Ta-2019</strain>
    </source>
</reference>